<comment type="caution">
    <text evidence="2">The sequence shown here is derived from an EMBL/GenBank/DDBJ whole genome shotgun (WGS) entry which is preliminary data.</text>
</comment>
<feature type="compositionally biased region" description="Basic and acidic residues" evidence="1">
    <location>
        <begin position="142"/>
        <end position="158"/>
    </location>
</feature>
<reference evidence="2" key="1">
    <citation type="journal article" date="2022" name="bioRxiv">
        <title>Sequencing and chromosome-scale assembly of the giantPleurodeles waltlgenome.</title>
        <authorList>
            <person name="Brown T."/>
            <person name="Elewa A."/>
            <person name="Iarovenko S."/>
            <person name="Subramanian E."/>
            <person name="Araus A.J."/>
            <person name="Petzold A."/>
            <person name="Susuki M."/>
            <person name="Suzuki K.-i.T."/>
            <person name="Hayashi T."/>
            <person name="Toyoda A."/>
            <person name="Oliveira C."/>
            <person name="Osipova E."/>
            <person name="Leigh N.D."/>
            <person name="Simon A."/>
            <person name="Yun M.H."/>
        </authorList>
    </citation>
    <scope>NUCLEOTIDE SEQUENCE</scope>
    <source>
        <strain evidence="2">20211129_DDA</strain>
        <tissue evidence="2">Liver</tissue>
    </source>
</reference>
<evidence type="ECO:0000256" key="1">
    <source>
        <dbReference type="SAM" id="MobiDB-lite"/>
    </source>
</evidence>
<protein>
    <submittedName>
        <fullName evidence="2">Uncharacterized protein</fullName>
    </submittedName>
</protein>
<feature type="region of interest" description="Disordered" evidence="1">
    <location>
        <begin position="142"/>
        <end position="169"/>
    </location>
</feature>
<gene>
    <name evidence="2" type="ORF">NDU88_003172</name>
</gene>
<keyword evidence="3" id="KW-1185">Reference proteome</keyword>
<feature type="compositionally biased region" description="Low complexity" evidence="1">
    <location>
        <begin position="56"/>
        <end position="69"/>
    </location>
</feature>
<organism evidence="2 3">
    <name type="scientific">Pleurodeles waltl</name>
    <name type="common">Iberian ribbed newt</name>
    <dbReference type="NCBI Taxonomy" id="8319"/>
    <lineage>
        <taxon>Eukaryota</taxon>
        <taxon>Metazoa</taxon>
        <taxon>Chordata</taxon>
        <taxon>Craniata</taxon>
        <taxon>Vertebrata</taxon>
        <taxon>Euteleostomi</taxon>
        <taxon>Amphibia</taxon>
        <taxon>Batrachia</taxon>
        <taxon>Caudata</taxon>
        <taxon>Salamandroidea</taxon>
        <taxon>Salamandridae</taxon>
        <taxon>Pleurodelinae</taxon>
        <taxon>Pleurodeles</taxon>
    </lineage>
</organism>
<dbReference type="Proteomes" id="UP001066276">
    <property type="component" value="Chromosome 4_2"/>
</dbReference>
<dbReference type="AlphaFoldDB" id="A0AAV7SES1"/>
<proteinExistence type="predicted"/>
<feature type="compositionally biased region" description="Polar residues" evidence="1">
    <location>
        <begin position="8"/>
        <end position="20"/>
    </location>
</feature>
<sequence>MNRKVPASRTQSESLTQSATDRAGSHSVFHSLRRSRSRSNSAGKAARPGSPASQRSGSPVLSSPGPSLVRADRGWSEPGQSLVGADGGFGRWPAWLEGLSTWRTRFGRLSGCVVGLHGGALAPGSLREVDWYWDWEHSSGKKDAANRHRTASEREQARDPAAPGAEREVSAVDLQVRRHRSSGHGISRLYNRSSWPASHGRLRAAVEHLGAAGVAKDAAVAAVAAVGRGRRLHPLSVLESQRLPPQAAVDRRDGVDRYFRYPCVKRGHLRGHRGHLRALVGTQGCRLGPPPL</sequence>
<evidence type="ECO:0000313" key="3">
    <source>
        <dbReference type="Proteomes" id="UP001066276"/>
    </source>
</evidence>
<dbReference type="EMBL" id="JANPWB010000008">
    <property type="protein sequence ID" value="KAJ1162705.1"/>
    <property type="molecule type" value="Genomic_DNA"/>
</dbReference>
<evidence type="ECO:0000313" key="2">
    <source>
        <dbReference type="EMBL" id="KAJ1162705.1"/>
    </source>
</evidence>
<accession>A0AAV7SES1</accession>
<feature type="region of interest" description="Disordered" evidence="1">
    <location>
        <begin position="1"/>
        <end position="83"/>
    </location>
</feature>
<name>A0AAV7SES1_PLEWA</name>